<evidence type="ECO:0000313" key="2">
    <source>
        <dbReference type="Proteomes" id="UP001058003"/>
    </source>
</evidence>
<accession>A0A9Q9IFI1</accession>
<keyword evidence="2" id="KW-1185">Reference proteome</keyword>
<protein>
    <submittedName>
        <fullName evidence="1">Uncharacterized protein</fullName>
    </submittedName>
</protein>
<name>A0A9Q9IFI1_9ACTN</name>
<proteinExistence type="predicted"/>
<gene>
    <name evidence="1" type="ORF">Daura_03140</name>
</gene>
<dbReference type="AlphaFoldDB" id="A0A9Q9IFI1"/>
<dbReference type="Proteomes" id="UP001058003">
    <property type="component" value="Chromosome"/>
</dbReference>
<dbReference type="RefSeq" id="WP_033363466.1">
    <property type="nucleotide sequence ID" value="NZ_CP073767.1"/>
</dbReference>
<dbReference type="KEGG" id="daur:Daura_03140"/>
<organism evidence="1 2">
    <name type="scientific">Dactylosporangium aurantiacum</name>
    <dbReference type="NCBI Taxonomy" id="35754"/>
    <lineage>
        <taxon>Bacteria</taxon>
        <taxon>Bacillati</taxon>
        <taxon>Actinomycetota</taxon>
        <taxon>Actinomycetes</taxon>
        <taxon>Micromonosporales</taxon>
        <taxon>Micromonosporaceae</taxon>
        <taxon>Dactylosporangium</taxon>
    </lineage>
</organism>
<reference evidence="1" key="1">
    <citation type="submission" date="2021-04" db="EMBL/GenBank/DDBJ databases">
        <title>Dactylosporangium aurantiacum NRRL B-8018 full assembly.</title>
        <authorList>
            <person name="Hartkoorn R.C."/>
            <person name="Beaudoing E."/>
            <person name="Hot D."/>
        </authorList>
    </citation>
    <scope>NUCLEOTIDE SEQUENCE</scope>
    <source>
        <strain evidence="1">NRRL B-8018</strain>
    </source>
</reference>
<evidence type="ECO:0000313" key="1">
    <source>
        <dbReference type="EMBL" id="UWZ55274.1"/>
    </source>
</evidence>
<sequence>MDTSADGSALPPHTPGAGRALLRQLWGPDRVPEASPEVKRQVEELIARAQRSIAERRGQATA</sequence>
<dbReference type="EMBL" id="CP073767">
    <property type="protein sequence ID" value="UWZ55274.1"/>
    <property type="molecule type" value="Genomic_DNA"/>
</dbReference>